<feature type="domain" description="YOMG-like N-terminal" evidence="2">
    <location>
        <begin position="60"/>
        <end position="145"/>
    </location>
</feature>
<proteinExistence type="predicted"/>
<protein>
    <recommendedName>
        <fullName evidence="5">Prophage tail endopeptidase domain-containing protein</fullName>
    </recommendedName>
</protein>
<dbReference type="InterPro" id="IPR010572">
    <property type="entry name" value="Tail_dom"/>
</dbReference>
<dbReference type="OrthoDB" id="5090100at2"/>
<evidence type="ECO:0000313" key="4">
    <source>
        <dbReference type="Proteomes" id="UP000287872"/>
    </source>
</evidence>
<evidence type="ECO:0000259" key="2">
    <source>
        <dbReference type="Pfam" id="PF24049"/>
    </source>
</evidence>
<gene>
    <name evidence="3" type="ORF">Ctaglu_34140</name>
</gene>
<sequence>MEKGIVYINGIKNTKTGIIQDSTSLVGISKVDNSNTENLLSLGQIDIDKKTMHESVELILCKPSKEEIAILNEAYNRELSITFNDVGELSFSIPYYIQKQYEQVINPNWELIKEGYLVKIEKNYYTIDNTSINGDTQKEVKNVQCYSLEYQLTKRKLRGMFGTRQLYKGLNDGVVVNIKYSLDGSTWNLYTKPFEIIDNTTVNFQTLDMNSVVLNSFIWNANNKINETQGLTINSSLIDIVQGSITKKLLISAKIISEIGEGILNILESETTWKVGYIDRAVREDTTTGQNHRRYRTFDIKEKSWLEVIKDDIQKAFGCFVFFDTDKKELNIYKTLDYKVNKGLYISEENYIKSIKKNVKDTEIVTRLHVFGKDNISISTINPTGQTYIENFDYYRSIKYMPQDLLNALDNYFGSVNGSTIGLLNDKSKKFTQFYAELQDLRFKQLKLENEKADLDAKYKVADNDIDYAIQSHNKDNTLPVIIAGVGDKNEDITKEILQNLSGVNKPRDLSSLNAVRDSAKKLVDLKQMEIEQIESNIEYKLETIITLKNLLAKDRTQSIMFEGIIYPINFTKTQVALLDEFVKEDTWQKDIFVDFFNAYELLSEGIITLKKLSKPRIEFELDIIDLLNIIDCQKDWDKINIGDIVNIYYDKFNIAIEARLIKINHNIDENSLSVTISTDDELDDPAKYLSQIAGNANNAKNSIDIFKHGWDLSMVNQDQISQIIGSALDTAKNRVLSGRNQNIEISERGISMKDMFDDKEQLRMLNNVIAFTTDGWETCSTAITPYGIVAQEIYGKIVGSNRLIITNMNDSGESSFLVDANHMKAINMDLSLLNKSQTNRIYLNPEIGIKIQKKIKGEWGDVLWLGMDGRIQSNYMVTSNLEIKNDEGDVVLNSETNYLNIGKFATIVDDGLLTPIEKMYLRKEWIRIQVEYPKIVSQAKKYKNSSRDSLELVNTSKLQARYLELDAFITPLLREMTKTTTVDKTQFDTVFGNYYSEVKDILAKIEDSLKYSSLQLGEWYNHVVMDAINGITVTKVDADGNNEIARTILNATTGITIAVKKNGIWEDNFWVDMNGRLQCKYMIATNLEIKNDGGELLLNSKEGFLNVGKFETITMDGMLSPLEKISVRQEWLRIQNEYPKIIIQATKYNTSERDNLQLVDTSNLKTQYSQLDAYITPLLLNMENPSPVTQSLFDVKFGNYYSEVKLILNKIEDSLKYSSLQLGGWYNNTVIDAINGITVTKVDADGNNEIAKTVLNATTGISISTKKKGVWEDNFWVDTEGNLIAKNLMILDEFGRPAFVADDKGELDLEGRLRVMRYLDDTVSSKKIVLIDIYKDDPKGGKILVNNWEGKKNIFMGSSPDSNYNGGFLKMYNDEEKPRIEFGTYTSEDAGRINLMGIDDKAKISLSAIDDEGDSAGVIKLFDKNNNPMIFISSDTSQNTMSRHNAQITIGKTTNTPKVGLYGGHDDFGGFIELSDKYGIPNLSMGDISLGTLGGGMQVFYANMGSNTHEERISKRRVQVGVFNGGSDGQVQMYNSSGDMIGRVSSEGGVMSVYGKEKTCFIKFKENGDIDIDAGSGNVNIKGTKINLN</sequence>
<evidence type="ECO:0000313" key="3">
    <source>
        <dbReference type="EMBL" id="GCD11791.1"/>
    </source>
</evidence>
<keyword evidence="4" id="KW-1185">Reference proteome</keyword>
<accession>A0A401UQK1</accession>
<organism evidence="3 4">
    <name type="scientific">Clostridium tagluense</name>
    <dbReference type="NCBI Taxonomy" id="360422"/>
    <lineage>
        <taxon>Bacteria</taxon>
        <taxon>Bacillati</taxon>
        <taxon>Bacillota</taxon>
        <taxon>Clostridia</taxon>
        <taxon>Eubacteriales</taxon>
        <taxon>Clostridiaceae</taxon>
        <taxon>Clostridium</taxon>
    </lineage>
</organism>
<name>A0A401UQK1_9CLOT</name>
<comment type="caution">
    <text evidence="3">The sequence shown here is derived from an EMBL/GenBank/DDBJ whole genome shotgun (WGS) entry which is preliminary data.</text>
</comment>
<dbReference type="RefSeq" id="WP_125003912.1">
    <property type="nucleotide sequence ID" value="NZ_BHYK01000021.1"/>
</dbReference>
<dbReference type="InterPro" id="IPR057796">
    <property type="entry name" value="YOMG-like_N"/>
</dbReference>
<feature type="domain" description="Tail spike" evidence="1">
    <location>
        <begin position="294"/>
        <end position="394"/>
    </location>
</feature>
<reference evidence="3 4" key="1">
    <citation type="submission" date="2018-11" db="EMBL/GenBank/DDBJ databases">
        <title>Genome sequencing and assembly of Clostridium tagluense strain A121.</title>
        <authorList>
            <person name="Murakami T."/>
            <person name="Segawa T."/>
            <person name="Shcherbakova V.A."/>
            <person name="Mori H."/>
            <person name="Yoshimura Y."/>
        </authorList>
    </citation>
    <scope>NUCLEOTIDE SEQUENCE [LARGE SCALE GENOMIC DNA]</scope>
    <source>
        <strain evidence="3 4">A121</strain>
    </source>
</reference>
<evidence type="ECO:0008006" key="5">
    <source>
        <dbReference type="Google" id="ProtNLM"/>
    </source>
</evidence>
<dbReference type="Pfam" id="PF06605">
    <property type="entry name" value="Prophage_tail"/>
    <property type="match status" value="1"/>
</dbReference>
<dbReference type="Proteomes" id="UP000287872">
    <property type="component" value="Unassembled WGS sequence"/>
</dbReference>
<dbReference type="Pfam" id="PF24049">
    <property type="entry name" value="YOMG_N"/>
    <property type="match status" value="1"/>
</dbReference>
<dbReference type="EMBL" id="BHYK01000021">
    <property type="protein sequence ID" value="GCD11791.1"/>
    <property type="molecule type" value="Genomic_DNA"/>
</dbReference>
<evidence type="ECO:0000259" key="1">
    <source>
        <dbReference type="Pfam" id="PF06605"/>
    </source>
</evidence>